<evidence type="ECO:0000256" key="15">
    <source>
        <dbReference type="ARBA" id="ARBA00022884"/>
    </source>
</evidence>
<keyword evidence="31" id="KW-1185">Reference proteome</keyword>
<dbReference type="InterPro" id="IPR034261">
    <property type="entry name" value="CNOT4_RRM"/>
</dbReference>
<dbReference type="InterPro" id="IPR012677">
    <property type="entry name" value="Nucleotide-bd_a/b_plait_sf"/>
</dbReference>
<dbReference type="GO" id="GO:0003723">
    <property type="term" value="F:RNA binding"/>
    <property type="evidence" value="ECO:0007669"/>
    <property type="project" value="UniProtKB-UniRule"/>
</dbReference>
<evidence type="ECO:0000259" key="30">
    <source>
        <dbReference type="PROSITE" id="PS50103"/>
    </source>
</evidence>
<keyword evidence="15 25" id="KW-0694">RNA-binding</keyword>
<keyword evidence="12" id="KW-0833">Ubl conjugation pathway</keyword>
<evidence type="ECO:0000256" key="23">
    <source>
        <dbReference type="ARBA" id="ARBA00083547"/>
    </source>
</evidence>
<dbReference type="GO" id="GO:0030014">
    <property type="term" value="C:CCR4-NOT complex"/>
    <property type="evidence" value="ECO:0007669"/>
    <property type="project" value="InterPro"/>
</dbReference>
<feature type="zinc finger region" description="C3H1-type" evidence="26">
    <location>
        <begin position="190"/>
        <end position="217"/>
    </location>
</feature>
<reference evidence="32 33" key="1">
    <citation type="submission" date="2025-04" db="UniProtKB">
        <authorList>
            <consortium name="RefSeq"/>
        </authorList>
    </citation>
    <scope>IDENTIFICATION</scope>
    <source>
        <strain evidence="32 33">15085-1641.00</strain>
        <tissue evidence="32 33">Whole body</tissue>
    </source>
</reference>
<feature type="region of interest" description="Disordered" evidence="27">
    <location>
        <begin position="318"/>
        <end position="508"/>
    </location>
</feature>
<dbReference type="Proteomes" id="UP000504633">
    <property type="component" value="Unplaced"/>
</dbReference>
<name>A0A6J1LQI3_DROHY</name>
<feature type="compositionally biased region" description="Polar residues" evidence="27">
    <location>
        <begin position="318"/>
        <end position="329"/>
    </location>
</feature>
<dbReference type="InterPro" id="IPR003954">
    <property type="entry name" value="RRM_euk-type"/>
</dbReference>
<dbReference type="PROSITE" id="PS50103">
    <property type="entry name" value="ZF_C3H1"/>
    <property type="match status" value="1"/>
</dbReference>
<dbReference type="CDD" id="cd12438">
    <property type="entry name" value="RRM_CNOT4"/>
    <property type="match status" value="1"/>
</dbReference>
<dbReference type="KEGG" id="dhe:111597787"/>
<keyword evidence="10 26" id="KW-0479">Metal-binding</keyword>
<dbReference type="RefSeq" id="XP_030080059.1">
    <property type="nucleotide sequence ID" value="XM_030224199.1"/>
</dbReference>
<keyword evidence="13 26" id="KW-0862">Zinc</keyword>
<evidence type="ECO:0000256" key="1">
    <source>
        <dbReference type="ARBA" id="ARBA00000900"/>
    </source>
</evidence>
<evidence type="ECO:0000256" key="18">
    <source>
        <dbReference type="ARBA" id="ARBA00057081"/>
    </source>
</evidence>
<dbReference type="InterPro" id="IPR039515">
    <property type="entry name" value="NOT4_mRING-HC-C4C4"/>
</dbReference>
<evidence type="ECO:0000256" key="5">
    <source>
        <dbReference type="ARBA" id="ARBA00012483"/>
    </source>
</evidence>
<dbReference type="SUPFAM" id="SSF54928">
    <property type="entry name" value="RNA-binding domain, RBD"/>
    <property type="match status" value="1"/>
</dbReference>
<dbReference type="GO" id="GO:0008270">
    <property type="term" value="F:zinc ion binding"/>
    <property type="evidence" value="ECO:0007669"/>
    <property type="project" value="UniProtKB-KW"/>
</dbReference>
<feature type="region of interest" description="Disordered" evidence="27">
    <location>
        <begin position="717"/>
        <end position="736"/>
    </location>
</feature>
<dbReference type="Pfam" id="PF14570">
    <property type="entry name" value="zf-RING_4"/>
    <property type="match status" value="1"/>
</dbReference>
<protein>
    <recommendedName>
        <fullName evidence="20">CCR4-NOT transcription complex subunit 4</fullName>
        <ecNumber evidence="5">2.3.2.27</ecNumber>
    </recommendedName>
    <alternativeName>
        <fullName evidence="23">CCR4-associated factor 4</fullName>
    </alternativeName>
    <alternativeName>
        <fullName evidence="24">E3 ubiquitin-protein ligase CNOT4</fullName>
    </alternativeName>
    <alternativeName>
        <fullName evidence="21">Potential transcriptional repressor NOT4Hp</fullName>
    </alternativeName>
    <alternativeName>
        <fullName evidence="22">RING-type E3 ubiquitin transferase CNOT4</fullName>
    </alternativeName>
</protein>
<evidence type="ECO:0000256" key="19">
    <source>
        <dbReference type="ARBA" id="ARBA00062432"/>
    </source>
</evidence>
<evidence type="ECO:0000256" key="7">
    <source>
        <dbReference type="ARBA" id="ARBA00022490"/>
    </source>
</evidence>
<dbReference type="GO" id="GO:0005829">
    <property type="term" value="C:cytosol"/>
    <property type="evidence" value="ECO:0007669"/>
    <property type="project" value="UniProtKB-ARBA"/>
</dbReference>
<proteinExistence type="predicted"/>
<dbReference type="GO" id="GO:0005634">
    <property type="term" value="C:nucleus"/>
    <property type="evidence" value="ECO:0007669"/>
    <property type="project" value="UniProtKB-SubCell"/>
</dbReference>
<evidence type="ECO:0000256" key="20">
    <source>
        <dbReference type="ARBA" id="ARBA00071435"/>
    </source>
</evidence>
<gene>
    <name evidence="32 33" type="primary">LOC111597787</name>
</gene>
<evidence type="ECO:0000256" key="6">
    <source>
        <dbReference type="ARBA" id="ARBA00022481"/>
    </source>
</evidence>
<comment type="catalytic activity">
    <reaction evidence="1">
        <text>S-ubiquitinyl-[E2 ubiquitin-conjugating enzyme]-L-cysteine + [acceptor protein]-L-lysine = [E2 ubiquitin-conjugating enzyme]-L-cysteine + N(6)-ubiquitinyl-[acceptor protein]-L-lysine.</text>
        <dbReference type="EC" id="2.3.2.27"/>
    </reaction>
</comment>
<comment type="subunit">
    <text evidence="19">Interacts with CNOT1 via its C-terminus but does not stably associate with the CCR4-NOT complex. Interacts (via RING domain) with UBE2D2. Interacts with ABCE1, PINK1 and PELO.</text>
</comment>
<feature type="compositionally biased region" description="Polar residues" evidence="27">
    <location>
        <begin position="386"/>
        <end position="400"/>
    </location>
</feature>
<dbReference type="PANTHER" id="PTHR12603:SF0">
    <property type="entry name" value="CCR4-NOT TRANSCRIPTION COMPLEX SUBUNIT 4"/>
    <property type="match status" value="1"/>
</dbReference>
<accession>A0A6J1LQI3</accession>
<dbReference type="Pfam" id="PF00076">
    <property type="entry name" value="RRM_1"/>
    <property type="match status" value="1"/>
</dbReference>
<evidence type="ECO:0000313" key="32">
    <source>
        <dbReference type="RefSeq" id="XP_023168429.2"/>
    </source>
</evidence>
<evidence type="ECO:0000313" key="31">
    <source>
        <dbReference type="Proteomes" id="UP000504633"/>
    </source>
</evidence>
<evidence type="ECO:0000256" key="13">
    <source>
        <dbReference type="ARBA" id="ARBA00022833"/>
    </source>
</evidence>
<evidence type="ECO:0000256" key="14">
    <source>
        <dbReference type="ARBA" id="ARBA00022843"/>
    </source>
</evidence>
<dbReference type="FunFam" id="3.30.40.10:FF:000006">
    <property type="entry name" value="CCR4-NOT transcription complex subunit 4"/>
    <property type="match status" value="1"/>
</dbReference>
<keyword evidence="6" id="KW-0488">Methylation</keyword>
<feature type="domain" description="RING-type" evidence="28">
    <location>
        <begin position="14"/>
        <end position="57"/>
    </location>
</feature>
<evidence type="ECO:0000313" key="33">
    <source>
        <dbReference type="RefSeq" id="XP_030080059.1"/>
    </source>
</evidence>
<evidence type="ECO:0000256" key="24">
    <source>
        <dbReference type="ARBA" id="ARBA00083942"/>
    </source>
</evidence>
<dbReference type="CDD" id="cd16618">
    <property type="entry name" value="mRING-HC-C4C4_CNOT4"/>
    <property type="match status" value="1"/>
</dbReference>
<comment type="pathway">
    <text evidence="4">Protein modification; protein ubiquitination.</text>
</comment>
<feature type="compositionally biased region" description="Basic and acidic residues" evidence="27">
    <location>
        <begin position="401"/>
        <end position="429"/>
    </location>
</feature>
<evidence type="ECO:0000256" key="22">
    <source>
        <dbReference type="ARBA" id="ARBA00077837"/>
    </source>
</evidence>
<dbReference type="PROSITE" id="PS50102">
    <property type="entry name" value="RRM"/>
    <property type="match status" value="1"/>
</dbReference>
<comment type="subcellular location">
    <subcellularLocation>
        <location evidence="3">Cytoplasm</location>
    </subcellularLocation>
    <subcellularLocation>
        <location evidence="2">Nucleus</location>
    </subcellularLocation>
</comment>
<dbReference type="InterPro" id="IPR035979">
    <property type="entry name" value="RBD_domain_sf"/>
</dbReference>
<feature type="region of interest" description="Disordered" evidence="27">
    <location>
        <begin position="1026"/>
        <end position="1045"/>
    </location>
</feature>
<evidence type="ECO:0000256" key="2">
    <source>
        <dbReference type="ARBA" id="ARBA00004123"/>
    </source>
</evidence>
<keyword evidence="11 26" id="KW-0863">Zinc-finger</keyword>
<keyword evidence="17" id="KW-0539">Nucleus</keyword>
<dbReference type="PROSITE" id="PS50089">
    <property type="entry name" value="ZF_RING_2"/>
    <property type="match status" value="1"/>
</dbReference>
<keyword evidence="8" id="KW-0597">Phosphoprotein</keyword>
<comment type="function">
    <text evidence="18">Has E3 ubiquitin ligase activity, promoting ubiquitination and degradation of target proteins. Involved in activation of the JAK/STAT pathway. Catalyzes ubiquitination of methylated RBM15. Plays a role in quality control of translation of mitochondrial outer membrane-localized mRNA. As part of the PINK1-regulated signaling, upon mitochondria damage, ubiquitinates ABCE1 and thereby recruits autophagy receptors to the mitochondrial outer membrane to initiate mitophagy.</text>
</comment>
<evidence type="ECO:0000256" key="10">
    <source>
        <dbReference type="ARBA" id="ARBA00022723"/>
    </source>
</evidence>
<feature type="compositionally biased region" description="Low complexity" evidence="27">
    <location>
        <begin position="273"/>
        <end position="291"/>
    </location>
</feature>
<keyword evidence="7" id="KW-0963">Cytoplasm</keyword>
<feature type="compositionally biased region" description="Basic residues" evidence="27">
    <location>
        <begin position="343"/>
        <end position="352"/>
    </location>
</feature>
<dbReference type="GeneID" id="111597787"/>
<keyword evidence="9" id="KW-0808">Transferase</keyword>
<dbReference type="SMART" id="SM00356">
    <property type="entry name" value="ZnF_C3H1"/>
    <property type="match status" value="1"/>
</dbReference>
<dbReference type="GO" id="GO:0061630">
    <property type="term" value="F:ubiquitin protein ligase activity"/>
    <property type="evidence" value="ECO:0007669"/>
    <property type="project" value="UniProtKB-EC"/>
</dbReference>
<evidence type="ECO:0000256" key="27">
    <source>
        <dbReference type="SAM" id="MobiDB-lite"/>
    </source>
</evidence>
<dbReference type="GO" id="GO:0016567">
    <property type="term" value="P:protein ubiquitination"/>
    <property type="evidence" value="ECO:0007669"/>
    <property type="project" value="TreeGrafter"/>
</dbReference>
<dbReference type="RefSeq" id="XP_023168429.2">
    <property type="nucleotide sequence ID" value="XM_023312661.2"/>
</dbReference>
<dbReference type="InterPro" id="IPR013083">
    <property type="entry name" value="Znf_RING/FYVE/PHD"/>
</dbReference>
<dbReference type="CTD" id="4850"/>
<feature type="domain" description="C3H1-type" evidence="30">
    <location>
        <begin position="190"/>
        <end position="217"/>
    </location>
</feature>
<evidence type="ECO:0000256" key="11">
    <source>
        <dbReference type="ARBA" id="ARBA00022771"/>
    </source>
</evidence>
<dbReference type="InterPro" id="IPR001841">
    <property type="entry name" value="Znf_RING"/>
</dbReference>
<evidence type="ECO:0000259" key="29">
    <source>
        <dbReference type="PROSITE" id="PS50102"/>
    </source>
</evidence>
<organism evidence="31 32">
    <name type="scientific">Drosophila hydei</name>
    <name type="common">Fruit fly</name>
    <dbReference type="NCBI Taxonomy" id="7224"/>
    <lineage>
        <taxon>Eukaryota</taxon>
        <taxon>Metazoa</taxon>
        <taxon>Ecdysozoa</taxon>
        <taxon>Arthropoda</taxon>
        <taxon>Hexapoda</taxon>
        <taxon>Insecta</taxon>
        <taxon>Pterygota</taxon>
        <taxon>Neoptera</taxon>
        <taxon>Endopterygota</taxon>
        <taxon>Diptera</taxon>
        <taxon>Brachycera</taxon>
        <taxon>Muscomorpha</taxon>
        <taxon>Ephydroidea</taxon>
        <taxon>Drosophilidae</taxon>
        <taxon>Drosophila</taxon>
    </lineage>
</organism>
<evidence type="ECO:0000256" key="21">
    <source>
        <dbReference type="ARBA" id="ARBA00075062"/>
    </source>
</evidence>
<dbReference type="SMART" id="SM00361">
    <property type="entry name" value="RRM_1"/>
    <property type="match status" value="1"/>
</dbReference>
<evidence type="ECO:0000256" key="4">
    <source>
        <dbReference type="ARBA" id="ARBA00004906"/>
    </source>
</evidence>
<keyword evidence="16" id="KW-0175">Coiled coil</keyword>
<evidence type="ECO:0000256" key="8">
    <source>
        <dbReference type="ARBA" id="ARBA00022553"/>
    </source>
</evidence>
<sequence>MNGLANSNDDTIECPLCMEPLEVDDLTFFPCTCGYQICRFCWHRIRTDENKLCPACRKEYPENPADFKPLTQEEMIAFKSQKRQRDQQRKQKITENRKHLANVRVVQKNLVFVVGLPPRLADADILKKHEYFGKYGKIHKVVINPSTTYAGVQGPSASAYVTYVHNTDALRAIQSVNNIMIDGRLIKTSLGTTKYCSHFMKNQQCPKGDCMYLHELGDSEASFTKEEMHQGKHQEYEKRLHDVLIATSGVNTVSGIGGSTNGANVAGSGTSKANASVTISSSSSSSTSSVSIVNSSTSANAQLKEAWPSLSVSPINSKETLGIASNGNGKNRKEKSRNEKGRHDKNKSKNKNHVFPNANTSNKENFIPDTRGEPSTVTAIPAEDTVTASTKIELDSVNNRPKSERNKEKGLLNRASLSKDQKENKEEIQKSSTEVNRQLEHSDNEANTSKEISTTKRNESNKIFSLINRPTSNVHRSLSSSSENSEDHLSESSTSEQSSPGNLKNMRCNSSSNEIQKEMINSNIESENADDILSTTKVVVEKGDEITQSIQDDNEILNIGGNDSTKEVSDAMFKLNMFDDSNSFFSSSPTLQQSVLFRNKVDEDVRQPQINSVTNSHLPDLLNGIDGYQNAASTNEWEEALKNLMLRNNRQVDEQVLQQQQLQMQQQHHHQQVLKQQEDFLRIHELQKRSNLVNNGISHNTHTDFPRHYYGNDVEANRTQPHAPVHPQHNPQQPDENSVNTNNIFGGNMSKFFDFHKSQQQIHQQYINGQSQLSNVDSHRLAIFLENNRTNPSVFDNGILTQQALLQKQRFMGNFEKTSSTNQPHNVHSPQNRFSQNSLADDDLGFDPFIETQKGLAELMENEVVQQSVNGPKLQQQTQHPHHQILDNMQRARMPPPGFNHMNTLGFDNASRVHSSKILPFINMPGCSVGNNTGQVEPHHLHLATNWNSHLATLHQHQGQPINDSHLQHQIAHVSIQNKGYSNSDWTAMDPAILSFRQYSSFPQQAQMPHHSQDLFLQHLAQSQQQNGQGGFCNQSQQVLPGINMPNNMMNGQSSSQSQVNANVQGMLEFLKNRQFV</sequence>
<keyword evidence="14" id="KW-0832">Ubl conjugation</keyword>
<dbReference type="InterPro" id="IPR000504">
    <property type="entry name" value="RRM_dom"/>
</dbReference>
<dbReference type="Gene3D" id="3.30.40.10">
    <property type="entry name" value="Zinc/RING finger domain, C3HC4 (zinc finger)"/>
    <property type="match status" value="1"/>
</dbReference>
<evidence type="ECO:0000256" key="16">
    <source>
        <dbReference type="ARBA" id="ARBA00023054"/>
    </source>
</evidence>
<dbReference type="OMA" id="MIRNTRH"/>
<dbReference type="InterPro" id="IPR039780">
    <property type="entry name" value="Mot2"/>
</dbReference>
<evidence type="ECO:0000256" key="9">
    <source>
        <dbReference type="ARBA" id="ARBA00022679"/>
    </source>
</evidence>
<evidence type="ECO:0000256" key="17">
    <source>
        <dbReference type="ARBA" id="ARBA00023242"/>
    </source>
</evidence>
<feature type="compositionally biased region" description="Low complexity" evidence="27">
    <location>
        <begin position="472"/>
        <end position="483"/>
    </location>
</feature>
<feature type="region of interest" description="Disordered" evidence="27">
    <location>
        <begin position="267"/>
        <end position="291"/>
    </location>
</feature>
<evidence type="ECO:0000256" key="3">
    <source>
        <dbReference type="ARBA" id="ARBA00004496"/>
    </source>
</evidence>
<evidence type="ECO:0000256" key="25">
    <source>
        <dbReference type="PROSITE-ProRule" id="PRU00176"/>
    </source>
</evidence>
<dbReference type="EC" id="2.3.2.27" evidence="5"/>
<feature type="domain" description="RRM" evidence="29">
    <location>
        <begin position="109"/>
        <end position="193"/>
    </location>
</feature>
<dbReference type="InterPro" id="IPR000571">
    <property type="entry name" value="Znf_CCCH"/>
</dbReference>
<dbReference type="SUPFAM" id="SSF57850">
    <property type="entry name" value="RING/U-box"/>
    <property type="match status" value="1"/>
</dbReference>
<evidence type="ECO:0000256" key="12">
    <source>
        <dbReference type="ARBA" id="ARBA00022786"/>
    </source>
</evidence>
<dbReference type="AlphaFoldDB" id="A0A6J1LQI3"/>
<evidence type="ECO:0000259" key="28">
    <source>
        <dbReference type="PROSITE" id="PS50089"/>
    </source>
</evidence>
<evidence type="ECO:0000256" key="26">
    <source>
        <dbReference type="PROSITE-ProRule" id="PRU00723"/>
    </source>
</evidence>
<dbReference type="PANTHER" id="PTHR12603">
    <property type="entry name" value="CCR4-NOT TRANSCRIPTION COMPLEX RELATED"/>
    <property type="match status" value="1"/>
</dbReference>
<dbReference type="FunFam" id="3.30.70.330:FF:000044">
    <property type="entry name" value="Putative ccr4-not transcription complex subunit 4"/>
    <property type="match status" value="1"/>
</dbReference>
<dbReference type="OrthoDB" id="1923159at2759"/>
<dbReference type="Gene3D" id="3.30.70.330">
    <property type="match status" value="1"/>
</dbReference>